<dbReference type="Gene3D" id="3.40.470.10">
    <property type="entry name" value="Uracil-DNA glycosylase-like domain"/>
    <property type="match status" value="1"/>
</dbReference>
<organism evidence="2 3">
    <name type="scientific">Enterococcus camelliae</name>
    <dbReference type="NCBI Taxonomy" id="453959"/>
    <lineage>
        <taxon>Bacteria</taxon>
        <taxon>Bacillati</taxon>
        <taxon>Bacillota</taxon>
        <taxon>Bacilli</taxon>
        <taxon>Lactobacillales</taxon>
        <taxon>Enterococcaceae</taxon>
        <taxon>Enterococcus</taxon>
    </lineage>
</organism>
<name>A0ABW5TIF9_9ENTE</name>
<dbReference type="EMBL" id="JBHUMO010000037">
    <property type="protein sequence ID" value="MFD2728869.1"/>
    <property type="molecule type" value="Genomic_DNA"/>
</dbReference>
<dbReference type="Proteomes" id="UP001597427">
    <property type="component" value="Unassembled WGS sequence"/>
</dbReference>
<dbReference type="InterPro" id="IPR036895">
    <property type="entry name" value="Uracil-DNA_glycosylase-like_sf"/>
</dbReference>
<feature type="domain" description="Uracil-DNA glycosylase-like" evidence="1">
    <location>
        <begin position="28"/>
        <end position="184"/>
    </location>
</feature>
<gene>
    <name evidence="2" type="ORF">ACFSR0_05435</name>
</gene>
<evidence type="ECO:0000313" key="3">
    <source>
        <dbReference type="Proteomes" id="UP001597427"/>
    </source>
</evidence>
<protein>
    <submittedName>
        <fullName evidence="2">Uracil-DNA glycosylase family protein</fullName>
    </submittedName>
</protein>
<sequence length="198" mass="23050">MDTLQTLQQAIEQDPANQQYTANGIKPLYSVHPEARLVIIGQAPGKKAQDTRLFWNDQSGKRLRNWLGMDEQTFYHSKQLAILPMDFYYPGKGKSGDLPPRKDFAAKWHPRCMEFMPQVKLILLLGRYAQNHYLLQPRINLTETVRNYQTYLPTYFPLPHPSPLNGRWLQKNPWFDAQVVPALREKVKELIPTITTCE</sequence>
<dbReference type="PANTHER" id="PTHR42160">
    <property type="entry name" value="URACIL-DNA GLYCOSYLASE SUPERFAMILY PROTEIN"/>
    <property type="match status" value="1"/>
</dbReference>
<dbReference type="SMART" id="SM00987">
    <property type="entry name" value="UreE_C"/>
    <property type="match status" value="1"/>
</dbReference>
<accession>A0ABW5TIF9</accession>
<dbReference type="Pfam" id="PF03167">
    <property type="entry name" value="UDG"/>
    <property type="match status" value="1"/>
</dbReference>
<reference evidence="3" key="1">
    <citation type="journal article" date="2019" name="Int. J. Syst. Evol. Microbiol.">
        <title>The Global Catalogue of Microorganisms (GCM) 10K type strain sequencing project: providing services to taxonomists for standard genome sequencing and annotation.</title>
        <authorList>
            <consortium name="The Broad Institute Genomics Platform"/>
            <consortium name="The Broad Institute Genome Sequencing Center for Infectious Disease"/>
            <person name="Wu L."/>
            <person name="Ma J."/>
        </authorList>
    </citation>
    <scope>NUCLEOTIDE SEQUENCE [LARGE SCALE GENOMIC DNA]</scope>
    <source>
        <strain evidence="3">TISTR 932</strain>
    </source>
</reference>
<comment type="caution">
    <text evidence="2">The sequence shown here is derived from an EMBL/GenBank/DDBJ whole genome shotgun (WGS) entry which is preliminary data.</text>
</comment>
<dbReference type="SMART" id="SM00986">
    <property type="entry name" value="UDG"/>
    <property type="match status" value="1"/>
</dbReference>
<dbReference type="InterPro" id="IPR005122">
    <property type="entry name" value="Uracil-DNA_glycosylase-like"/>
</dbReference>
<keyword evidence="3" id="KW-1185">Reference proteome</keyword>
<dbReference type="CDD" id="cd10033">
    <property type="entry name" value="UDG_like"/>
    <property type="match status" value="1"/>
</dbReference>
<proteinExistence type="predicted"/>
<evidence type="ECO:0000259" key="1">
    <source>
        <dbReference type="SMART" id="SM00986"/>
    </source>
</evidence>
<dbReference type="SUPFAM" id="SSF52141">
    <property type="entry name" value="Uracil-DNA glycosylase-like"/>
    <property type="match status" value="1"/>
</dbReference>
<dbReference type="PANTHER" id="PTHR42160:SF1">
    <property type="entry name" value="URACIL-DNA GLYCOSYLASE SUPERFAMILY PROTEIN"/>
    <property type="match status" value="1"/>
</dbReference>
<dbReference type="RefSeq" id="WP_379980690.1">
    <property type="nucleotide sequence ID" value="NZ_JBHUMO010000037.1"/>
</dbReference>
<dbReference type="InterPro" id="IPR047124">
    <property type="entry name" value="HI_0220.2"/>
</dbReference>
<evidence type="ECO:0000313" key="2">
    <source>
        <dbReference type="EMBL" id="MFD2728869.1"/>
    </source>
</evidence>